<organism evidence="1 2">
    <name type="scientific">Colletotrichum scovillei</name>
    <dbReference type="NCBI Taxonomy" id="1209932"/>
    <lineage>
        <taxon>Eukaryota</taxon>
        <taxon>Fungi</taxon>
        <taxon>Dikarya</taxon>
        <taxon>Ascomycota</taxon>
        <taxon>Pezizomycotina</taxon>
        <taxon>Sordariomycetes</taxon>
        <taxon>Hypocreomycetidae</taxon>
        <taxon>Glomerellales</taxon>
        <taxon>Glomerellaceae</taxon>
        <taxon>Colletotrichum</taxon>
        <taxon>Colletotrichum acutatum species complex</taxon>
    </lineage>
</organism>
<evidence type="ECO:0000313" key="1">
    <source>
        <dbReference type="EMBL" id="KAG7058148.1"/>
    </source>
</evidence>
<reference evidence="1" key="1">
    <citation type="submission" date="2021-05" db="EMBL/GenBank/DDBJ databases">
        <title>Comparative genomics of three Colletotrichum scovillei strains and genetic complementation revealed genes involved fungal growth and virulence on chili pepper.</title>
        <authorList>
            <person name="Hsieh D.-K."/>
            <person name="Chuang S.-C."/>
            <person name="Chen C.-Y."/>
            <person name="Chao Y.-T."/>
            <person name="Lu M.-Y.J."/>
            <person name="Lee M.-H."/>
            <person name="Shih M.-C."/>
        </authorList>
    </citation>
    <scope>NUCLEOTIDE SEQUENCE</scope>
    <source>
        <strain evidence="1">Coll-153</strain>
    </source>
</reference>
<protein>
    <submittedName>
        <fullName evidence="1">Aryl-alcohol dehydrogenase AAD14</fullName>
    </submittedName>
</protein>
<dbReference type="EMBL" id="JAESDN010000001">
    <property type="protein sequence ID" value="KAG7058148.1"/>
    <property type="molecule type" value="Genomic_DNA"/>
</dbReference>
<keyword evidence="2" id="KW-1185">Reference proteome</keyword>
<proteinExistence type="predicted"/>
<gene>
    <name evidence="1" type="ORF">JMJ77_005526</name>
</gene>
<comment type="caution">
    <text evidence="1">The sequence shown here is derived from an EMBL/GenBank/DDBJ whole genome shotgun (WGS) entry which is preliminary data.</text>
</comment>
<name>A0A9P7UKK2_9PEZI</name>
<sequence length="98" mass="10106">MIGAGVPDTASILSSICSTLRPPTTGNTYGTFAMTYASATAVMDVTPTSSATSASALLTRISVSVWSARCRNAACPSPLRRRASIMSRVLNLPMPAAP</sequence>
<evidence type="ECO:0000313" key="2">
    <source>
        <dbReference type="Proteomes" id="UP000699042"/>
    </source>
</evidence>
<accession>A0A9P7UKK2</accession>
<dbReference type="AlphaFoldDB" id="A0A9P7UKK2"/>
<dbReference type="Proteomes" id="UP000699042">
    <property type="component" value="Unassembled WGS sequence"/>
</dbReference>